<dbReference type="PANTHER" id="PTHR14226:SF25">
    <property type="entry name" value="PHOSPHOESTERASE"/>
    <property type="match status" value="1"/>
</dbReference>
<feature type="active site" description="Proton acceptor" evidence="4">
    <location>
        <position position="160"/>
    </location>
</feature>
<sequence length="283" mass="32172">MQNIGLVLEGGGMRGLYTAGVLEYFLEKQLFFPYVIGVSAGACMAATYLSRQKGRNKKVNTSLVKDPRYLSLRNLIFKRQLFGMDFLFDDIPNRVVPFDYDTFNQGKERFLVGATCCHTGEAVFFDKADHSENILQIIRASSSLPFVAPPVSYHGKLLLDGGLVDPIPIKKSQHDGNIKNVVVMTKAENFRRKPSKFASLAKITYRSYPAIYDLLQKRHEVYNDTLSCIEEEEQHGRTFVIKPSIELPVGRIERNEKNLIALYELGYNDAKEKWTSLNQFLSQ</sequence>
<accession>A0A1S2LKV7</accession>
<feature type="short sequence motif" description="DGA/G" evidence="4">
    <location>
        <begin position="160"/>
        <end position="162"/>
    </location>
</feature>
<evidence type="ECO:0000256" key="3">
    <source>
        <dbReference type="ARBA" id="ARBA00023098"/>
    </source>
</evidence>
<dbReference type="Gene3D" id="3.40.1090.10">
    <property type="entry name" value="Cytosolic phospholipase A2 catalytic domain"/>
    <property type="match status" value="2"/>
</dbReference>
<keyword evidence="5" id="KW-0472">Membrane</keyword>
<proteinExistence type="predicted"/>
<dbReference type="InterPro" id="IPR050301">
    <property type="entry name" value="NTE"/>
</dbReference>
<evidence type="ECO:0000256" key="4">
    <source>
        <dbReference type="PROSITE-ProRule" id="PRU01161"/>
    </source>
</evidence>
<feature type="domain" description="PNPLA" evidence="6">
    <location>
        <begin position="6"/>
        <end position="173"/>
    </location>
</feature>
<dbReference type="InterPro" id="IPR037483">
    <property type="entry name" value="YjjU-like"/>
</dbReference>
<dbReference type="EMBL" id="MLQQ01000018">
    <property type="protein sequence ID" value="OIJ12840.1"/>
    <property type="molecule type" value="Genomic_DNA"/>
</dbReference>
<dbReference type="Proteomes" id="UP000180098">
    <property type="component" value="Unassembled WGS sequence"/>
</dbReference>
<dbReference type="Pfam" id="PF19890">
    <property type="entry name" value="DUF6363"/>
    <property type="match status" value="1"/>
</dbReference>
<feature type="transmembrane region" description="Helical" evidence="5">
    <location>
        <begin position="31"/>
        <end position="49"/>
    </location>
</feature>
<comment type="caution">
    <text evidence="7">The sequence shown here is derived from an EMBL/GenBank/DDBJ whole genome shotgun (WGS) entry which is preliminary data.</text>
</comment>
<keyword evidence="2 4" id="KW-0442">Lipid degradation</keyword>
<dbReference type="PANTHER" id="PTHR14226">
    <property type="entry name" value="NEUROPATHY TARGET ESTERASE/SWISS CHEESE D.MELANOGASTER"/>
    <property type="match status" value="1"/>
</dbReference>
<dbReference type="InterPro" id="IPR045943">
    <property type="entry name" value="DUF6363"/>
</dbReference>
<dbReference type="GO" id="GO:0016042">
    <property type="term" value="P:lipid catabolic process"/>
    <property type="evidence" value="ECO:0007669"/>
    <property type="project" value="UniProtKB-UniRule"/>
</dbReference>
<dbReference type="Pfam" id="PF01734">
    <property type="entry name" value="Patatin"/>
    <property type="match status" value="1"/>
</dbReference>
<feature type="short sequence motif" description="GXSXG" evidence="4">
    <location>
        <begin position="37"/>
        <end position="41"/>
    </location>
</feature>
<keyword evidence="5" id="KW-1133">Transmembrane helix</keyword>
<keyword evidence="3 4" id="KW-0443">Lipid metabolism</keyword>
<dbReference type="RefSeq" id="WP_071313147.1">
    <property type="nucleotide sequence ID" value="NZ_MLQQ01000018.1"/>
</dbReference>
<protein>
    <submittedName>
        <fullName evidence="7">Patatin family protein</fullName>
    </submittedName>
</protein>
<evidence type="ECO:0000256" key="5">
    <source>
        <dbReference type="SAM" id="Phobius"/>
    </source>
</evidence>
<feature type="active site" description="Nucleophile" evidence="4">
    <location>
        <position position="39"/>
    </location>
</feature>
<dbReference type="SUPFAM" id="SSF52151">
    <property type="entry name" value="FabD/lysophospholipase-like"/>
    <property type="match status" value="1"/>
</dbReference>
<dbReference type="CDD" id="cd07208">
    <property type="entry name" value="Pat_hypo_Ecoli_yjju_like"/>
    <property type="match status" value="1"/>
</dbReference>
<feature type="short sequence motif" description="GXGXXG" evidence="4">
    <location>
        <begin position="10"/>
        <end position="15"/>
    </location>
</feature>
<evidence type="ECO:0000313" key="7">
    <source>
        <dbReference type="EMBL" id="OIJ12840.1"/>
    </source>
</evidence>
<keyword evidence="5" id="KW-0812">Transmembrane</keyword>
<dbReference type="GO" id="GO:0016787">
    <property type="term" value="F:hydrolase activity"/>
    <property type="evidence" value="ECO:0007669"/>
    <property type="project" value="UniProtKB-UniRule"/>
</dbReference>
<keyword evidence="8" id="KW-1185">Reference proteome</keyword>
<evidence type="ECO:0000256" key="1">
    <source>
        <dbReference type="ARBA" id="ARBA00022801"/>
    </source>
</evidence>
<evidence type="ECO:0000256" key="2">
    <source>
        <dbReference type="ARBA" id="ARBA00022963"/>
    </source>
</evidence>
<dbReference type="InterPro" id="IPR002641">
    <property type="entry name" value="PNPLA_dom"/>
</dbReference>
<dbReference type="AlphaFoldDB" id="A0A1S2LKV7"/>
<keyword evidence="1 4" id="KW-0378">Hydrolase</keyword>
<gene>
    <name evidence="7" type="ORF">BKP35_09725</name>
</gene>
<evidence type="ECO:0000259" key="6">
    <source>
        <dbReference type="PROSITE" id="PS51635"/>
    </source>
</evidence>
<name>A0A1S2LKV7_9BACI</name>
<organism evidence="7 8">
    <name type="scientific">Anaerobacillus arseniciselenatis</name>
    <dbReference type="NCBI Taxonomy" id="85682"/>
    <lineage>
        <taxon>Bacteria</taxon>
        <taxon>Bacillati</taxon>
        <taxon>Bacillota</taxon>
        <taxon>Bacilli</taxon>
        <taxon>Bacillales</taxon>
        <taxon>Bacillaceae</taxon>
        <taxon>Anaerobacillus</taxon>
    </lineage>
</organism>
<reference evidence="7 8" key="1">
    <citation type="submission" date="2016-10" db="EMBL/GenBank/DDBJ databases">
        <title>Draft genome sequences of four alkaliphilic bacteria belonging to the Anaerobacillus genus.</title>
        <authorList>
            <person name="Bassil N.M."/>
            <person name="Lloyd J.R."/>
        </authorList>
    </citation>
    <scope>NUCLEOTIDE SEQUENCE [LARGE SCALE GENOMIC DNA]</scope>
    <source>
        <strain evidence="7 8">DSM 15340</strain>
    </source>
</reference>
<dbReference type="OrthoDB" id="9802424at2"/>
<dbReference type="InterPro" id="IPR016035">
    <property type="entry name" value="Acyl_Trfase/lysoPLipase"/>
</dbReference>
<evidence type="ECO:0000313" key="8">
    <source>
        <dbReference type="Proteomes" id="UP000180098"/>
    </source>
</evidence>
<dbReference type="PROSITE" id="PS51635">
    <property type="entry name" value="PNPLA"/>
    <property type="match status" value="1"/>
</dbReference>